<dbReference type="Proteomes" id="UP001266305">
    <property type="component" value="Unassembled WGS sequence"/>
</dbReference>
<comment type="caution">
    <text evidence="1">The sequence shown here is derived from an EMBL/GenBank/DDBJ whole genome shotgun (WGS) entry which is preliminary data.</text>
</comment>
<proteinExistence type="predicted"/>
<keyword evidence="2" id="KW-1185">Reference proteome</keyword>
<reference evidence="1 2" key="1">
    <citation type="submission" date="2023-05" db="EMBL/GenBank/DDBJ databases">
        <title>B98-5 Cell Line De Novo Hybrid Assembly: An Optical Mapping Approach.</title>
        <authorList>
            <person name="Kananen K."/>
            <person name="Auerbach J.A."/>
            <person name="Kautto E."/>
            <person name="Blachly J.S."/>
        </authorList>
    </citation>
    <scope>NUCLEOTIDE SEQUENCE [LARGE SCALE GENOMIC DNA]</scope>
    <source>
        <strain evidence="1">B95-8</strain>
        <tissue evidence="1">Cell line</tissue>
    </source>
</reference>
<organism evidence="1 2">
    <name type="scientific">Saguinus oedipus</name>
    <name type="common">Cotton-top tamarin</name>
    <name type="synonym">Oedipomidas oedipus</name>
    <dbReference type="NCBI Taxonomy" id="9490"/>
    <lineage>
        <taxon>Eukaryota</taxon>
        <taxon>Metazoa</taxon>
        <taxon>Chordata</taxon>
        <taxon>Craniata</taxon>
        <taxon>Vertebrata</taxon>
        <taxon>Euteleostomi</taxon>
        <taxon>Mammalia</taxon>
        <taxon>Eutheria</taxon>
        <taxon>Euarchontoglires</taxon>
        <taxon>Primates</taxon>
        <taxon>Haplorrhini</taxon>
        <taxon>Platyrrhini</taxon>
        <taxon>Cebidae</taxon>
        <taxon>Callitrichinae</taxon>
        <taxon>Saguinus</taxon>
    </lineage>
</organism>
<protein>
    <submittedName>
        <fullName evidence="1">Cadherin-23</fullName>
    </submittedName>
</protein>
<evidence type="ECO:0000313" key="2">
    <source>
        <dbReference type="Proteomes" id="UP001266305"/>
    </source>
</evidence>
<gene>
    <name evidence="1" type="primary">CDH23_3</name>
    <name evidence="1" type="ORF">P7K49_023471</name>
</gene>
<dbReference type="EMBL" id="JASSZA010000011">
    <property type="protein sequence ID" value="KAK2098020.1"/>
    <property type="molecule type" value="Genomic_DNA"/>
</dbReference>
<accession>A0ABQ9UMJ8</accession>
<feature type="non-terminal residue" evidence="1">
    <location>
        <position position="55"/>
    </location>
</feature>
<sequence length="55" mass="6268">FKEEFIHLLSNITGATGNTDVQFHVDKKGQVNFGQTELLIHTVNQNTDRILDVDR</sequence>
<name>A0ABQ9UMJ8_SAGOE</name>
<evidence type="ECO:0000313" key="1">
    <source>
        <dbReference type="EMBL" id="KAK2098020.1"/>
    </source>
</evidence>
<feature type="non-terminal residue" evidence="1">
    <location>
        <position position="1"/>
    </location>
</feature>